<feature type="transmembrane region" description="Helical" evidence="5">
    <location>
        <begin position="149"/>
        <end position="170"/>
    </location>
</feature>
<dbReference type="Pfam" id="PF01740">
    <property type="entry name" value="STAS"/>
    <property type="match status" value="1"/>
</dbReference>
<keyword evidence="4 5" id="KW-0472">Membrane</keyword>
<feature type="transmembrane region" description="Helical" evidence="5">
    <location>
        <begin position="305"/>
        <end position="324"/>
    </location>
</feature>
<comment type="caution">
    <text evidence="7">The sequence shown here is derived from an EMBL/GenBank/DDBJ whole genome shotgun (WGS) entry which is preliminary data.</text>
</comment>
<feature type="transmembrane region" description="Helical" evidence="5">
    <location>
        <begin position="330"/>
        <end position="353"/>
    </location>
</feature>
<dbReference type="OrthoDB" id="9771198at2"/>
<sequence length="509" mass="55383">MLMIEPIRLGVQRLGADLMAGTTLAMTMIPEAMTLAFAAGLAPLTGLYSAALMLLVISLLGGRPAMAAMSTPALVLIMADLAVTHGLRYLFASVIMMGLLQLGAWVLRLGKFIRILPQPVVLGCICGLTVEIFWQQMGYFHTPTTASGTWMTGTTLVSMLSICLVTMLLIRFLPRYVPYLSPGFIAIVVLSWICIGFHIDVQTLAEVTAWSGALPHLQWPSLPLDMPTLAIVMPYALLMAIVGLSETLFTLNVTDEVTNTRGRSNQECLAQGIANLASGCLGGMPGSGHFGQSMVNLQNGGRSRLSTLVAVALIIYFSTSGRQWMDDIPVGVVVGIMLMIAFSTFELAFIRIVRKVPRREQMVTLLVAVTTLTTNLSLGMLAGVILSALGFAWEHAKHVRVFAHLEGDTRVYVLHGPLFFGSAQSFQGLFQPVSDPDRVVIDFRFSRVYDHSGLEAIEQLVERYSQAGKTLLLRHLSTKCRALLNAKAQGLVEINLIEDPQYQIASDLN</sequence>
<dbReference type="AlphaFoldDB" id="A0A2S5KPD5"/>
<evidence type="ECO:0000256" key="3">
    <source>
        <dbReference type="ARBA" id="ARBA00022989"/>
    </source>
</evidence>
<dbReference type="PANTHER" id="PTHR43310">
    <property type="entry name" value="SULFATE TRANSPORTER YBAR-RELATED"/>
    <property type="match status" value="1"/>
</dbReference>
<feature type="transmembrane region" description="Helical" evidence="5">
    <location>
        <begin position="35"/>
        <end position="57"/>
    </location>
</feature>
<feature type="domain" description="STAS" evidence="6">
    <location>
        <begin position="399"/>
        <end position="509"/>
    </location>
</feature>
<evidence type="ECO:0000256" key="5">
    <source>
        <dbReference type="SAM" id="Phobius"/>
    </source>
</evidence>
<evidence type="ECO:0000313" key="8">
    <source>
        <dbReference type="Proteomes" id="UP000238196"/>
    </source>
</evidence>
<dbReference type="PROSITE" id="PS50801">
    <property type="entry name" value="STAS"/>
    <property type="match status" value="1"/>
</dbReference>
<keyword evidence="2 5" id="KW-0812">Transmembrane</keyword>
<dbReference type="InterPro" id="IPR002645">
    <property type="entry name" value="STAS_dom"/>
</dbReference>
<dbReference type="Gene3D" id="3.30.750.24">
    <property type="entry name" value="STAS domain"/>
    <property type="match status" value="1"/>
</dbReference>
<dbReference type="InterPro" id="IPR036513">
    <property type="entry name" value="STAS_dom_sf"/>
</dbReference>
<dbReference type="InterPro" id="IPR052706">
    <property type="entry name" value="Membrane-Transporter-like"/>
</dbReference>
<dbReference type="InterPro" id="IPR011547">
    <property type="entry name" value="SLC26A/SulP_dom"/>
</dbReference>
<feature type="transmembrane region" description="Helical" evidence="5">
    <location>
        <begin position="89"/>
        <end position="107"/>
    </location>
</feature>
<evidence type="ECO:0000313" key="7">
    <source>
        <dbReference type="EMBL" id="PPC76707.1"/>
    </source>
</evidence>
<gene>
    <name evidence="7" type="ORF">C4K68_13960</name>
</gene>
<dbReference type="GO" id="GO:0016020">
    <property type="term" value="C:membrane"/>
    <property type="evidence" value="ECO:0007669"/>
    <property type="project" value="UniProtKB-SubCell"/>
</dbReference>
<feature type="transmembrane region" description="Helical" evidence="5">
    <location>
        <begin position="229"/>
        <end position="253"/>
    </location>
</feature>
<evidence type="ECO:0000256" key="4">
    <source>
        <dbReference type="ARBA" id="ARBA00023136"/>
    </source>
</evidence>
<comment type="subcellular location">
    <subcellularLocation>
        <location evidence="1">Membrane</location>
        <topology evidence="1">Multi-pass membrane protein</topology>
    </subcellularLocation>
</comment>
<feature type="transmembrane region" description="Helical" evidence="5">
    <location>
        <begin position="119"/>
        <end position="137"/>
    </location>
</feature>
<evidence type="ECO:0000256" key="2">
    <source>
        <dbReference type="ARBA" id="ARBA00022692"/>
    </source>
</evidence>
<evidence type="ECO:0000256" key="1">
    <source>
        <dbReference type="ARBA" id="ARBA00004141"/>
    </source>
</evidence>
<dbReference type="EMBL" id="PRLP01000043">
    <property type="protein sequence ID" value="PPC76707.1"/>
    <property type="molecule type" value="Genomic_DNA"/>
</dbReference>
<dbReference type="Proteomes" id="UP000238196">
    <property type="component" value="Unassembled WGS sequence"/>
</dbReference>
<dbReference type="Pfam" id="PF00916">
    <property type="entry name" value="Sulfate_transp"/>
    <property type="match status" value="1"/>
</dbReference>
<evidence type="ECO:0000259" key="6">
    <source>
        <dbReference type="PROSITE" id="PS50801"/>
    </source>
</evidence>
<proteinExistence type="predicted"/>
<organism evidence="7 8">
    <name type="scientific">Proteobacteria bacterium 228</name>
    <dbReference type="NCBI Taxonomy" id="2083153"/>
    <lineage>
        <taxon>Bacteria</taxon>
        <taxon>Pseudomonadati</taxon>
        <taxon>Pseudomonadota</taxon>
    </lineage>
</organism>
<accession>A0A2S5KPD5</accession>
<dbReference type="CDD" id="cd07042">
    <property type="entry name" value="STAS_SulP_like_sulfate_transporter"/>
    <property type="match status" value="1"/>
</dbReference>
<dbReference type="SUPFAM" id="SSF52091">
    <property type="entry name" value="SpoIIaa-like"/>
    <property type="match status" value="1"/>
</dbReference>
<dbReference type="PANTHER" id="PTHR43310:SF1">
    <property type="entry name" value="SULFATE TRANSPORTER YBAR-RELATED"/>
    <property type="match status" value="1"/>
</dbReference>
<feature type="transmembrane region" description="Helical" evidence="5">
    <location>
        <begin position="365"/>
        <end position="393"/>
    </location>
</feature>
<feature type="transmembrane region" description="Helical" evidence="5">
    <location>
        <begin position="177"/>
        <end position="199"/>
    </location>
</feature>
<protein>
    <submittedName>
        <fullName evidence="7">Sodium-independent anion transporter</fullName>
    </submittedName>
</protein>
<keyword evidence="3 5" id="KW-1133">Transmembrane helix</keyword>
<name>A0A2S5KPD5_9PROT</name>
<reference evidence="7 8" key="1">
    <citation type="submission" date="2018-02" db="EMBL/GenBank/DDBJ databases">
        <title>novel marine gammaproteobacteria from coastal saline agro ecosystem.</title>
        <authorList>
            <person name="Krishnan R."/>
            <person name="Ramesh Kumar N."/>
        </authorList>
    </citation>
    <scope>NUCLEOTIDE SEQUENCE [LARGE SCALE GENOMIC DNA]</scope>
    <source>
        <strain evidence="7 8">228</strain>
    </source>
</reference>